<keyword evidence="2" id="KW-1185">Reference proteome</keyword>
<accession>A0ABD3XAV6</accession>
<sequence length="179" mass="20941">MTPLSTQPISKCNTTGYWEVEDGAQDIVYACEHDLSSVSKKLQMRSLKTLDKPFQEFKNIYCYVCNPYKPYPFYTKCNMSEQWETYDAQVENDCINGPRKSKWGPFKNFDCFKCNNKNDTSNQVHILKDLIGIIVHESYRYVFDVSPKILDELARMYADPTDFKQKSEKSLVSFHHITL</sequence>
<dbReference type="AlphaFoldDB" id="A0ABD3XAV6"/>
<evidence type="ECO:0000313" key="2">
    <source>
        <dbReference type="Proteomes" id="UP001634394"/>
    </source>
</evidence>
<gene>
    <name evidence="1" type="ORF">ACJMK2_029014</name>
</gene>
<evidence type="ECO:0000313" key="1">
    <source>
        <dbReference type="EMBL" id="KAL3882701.1"/>
    </source>
</evidence>
<comment type="caution">
    <text evidence="1">The sequence shown here is derived from an EMBL/GenBank/DDBJ whole genome shotgun (WGS) entry which is preliminary data.</text>
</comment>
<reference evidence="1 2" key="1">
    <citation type="submission" date="2024-11" db="EMBL/GenBank/DDBJ databases">
        <title>Chromosome-level genome assembly of the freshwater bivalve Anodonta woodiana.</title>
        <authorList>
            <person name="Chen X."/>
        </authorList>
    </citation>
    <scope>NUCLEOTIDE SEQUENCE [LARGE SCALE GENOMIC DNA]</scope>
    <source>
        <strain evidence="1">MN2024</strain>
        <tissue evidence="1">Gills</tissue>
    </source>
</reference>
<proteinExistence type="predicted"/>
<dbReference type="Proteomes" id="UP001634394">
    <property type="component" value="Unassembled WGS sequence"/>
</dbReference>
<dbReference type="EMBL" id="JBJQND010000003">
    <property type="protein sequence ID" value="KAL3882701.1"/>
    <property type="molecule type" value="Genomic_DNA"/>
</dbReference>
<protein>
    <submittedName>
        <fullName evidence="1">Uncharacterized protein</fullName>
    </submittedName>
</protein>
<organism evidence="1 2">
    <name type="scientific">Sinanodonta woodiana</name>
    <name type="common">Chinese pond mussel</name>
    <name type="synonym">Anodonta woodiana</name>
    <dbReference type="NCBI Taxonomy" id="1069815"/>
    <lineage>
        <taxon>Eukaryota</taxon>
        <taxon>Metazoa</taxon>
        <taxon>Spiralia</taxon>
        <taxon>Lophotrochozoa</taxon>
        <taxon>Mollusca</taxon>
        <taxon>Bivalvia</taxon>
        <taxon>Autobranchia</taxon>
        <taxon>Heteroconchia</taxon>
        <taxon>Palaeoheterodonta</taxon>
        <taxon>Unionida</taxon>
        <taxon>Unionoidea</taxon>
        <taxon>Unionidae</taxon>
        <taxon>Unioninae</taxon>
        <taxon>Sinanodonta</taxon>
    </lineage>
</organism>
<name>A0ABD3XAV6_SINWO</name>